<dbReference type="Gene3D" id="1.20.140.40">
    <property type="entry name" value="Invertase/pectin methylesterase inhibitor family protein"/>
    <property type="match status" value="1"/>
</dbReference>
<dbReference type="PANTHER" id="PTHR36710:SF4">
    <property type="entry name" value="PLANT INVERTASE_PECTIN METHYLESTERASE INHIBITOR SUPERFAMILY PROTEIN"/>
    <property type="match status" value="1"/>
</dbReference>
<feature type="domain" description="Pectinesterase inhibitor" evidence="5">
    <location>
        <begin position="33"/>
        <end position="183"/>
    </location>
</feature>
<dbReference type="SUPFAM" id="SSF101148">
    <property type="entry name" value="Plant invertase/pectin methylesterase inhibitor"/>
    <property type="match status" value="1"/>
</dbReference>
<gene>
    <name evidence="6" type="ORF">L1049_017351</name>
</gene>
<keyword evidence="1 4" id="KW-0732">Signal</keyword>
<dbReference type="Pfam" id="PF04043">
    <property type="entry name" value="PMEI"/>
    <property type="match status" value="1"/>
</dbReference>
<organism evidence="6 7">
    <name type="scientific">Liquidambar formosana</name>
    <name type="common">Formosan gum</name>
    <dbReference type="NCBI Taxonomy" id="63359"/>
    <lineage>
        <taxon>Eukaryota</taxon>
        <taxon>Viridiplantae</taxon>
        <taxon>Streptophyta</taxon>
        <taxon>Embryophyta</taxon>
        <taxon>Tracheophyta</taxon>
        <taxon>Spermatophyta</taxon>
        <taxon>Magnoliopsida</taxon>
        <taxon>eudicotyledons</taxon>
        <taxon>Gunneridae</taxon>
        <taxon>Pentapetalae</taxon>
        <taxon>Saxifragales</taxon>
        <taxon>Altingiaceae</taxon>
        <taxon>Liquidambar</taxon>
    </lineage>
</organism>
<dbReference type="InterPro" id="IPR006501">
    <property type="entry name" value="Pectinesterase_inhib_dom"/>
</dbReference>
<dbReference type="EMBL" id="JBBPBK010000003">
    <property type="protein sequence ID" value="KAK9288884.1"/>
    <property type="molecule type" value="Genomic_DNA"/>
</dbReference>
<dbReference type="GO" id="GO:0004857">
    <property type="term" value="F:enzyme inhibitor activity"/>
    <property type="evidence" value="ECO:0007669"/>
    <property type="project" value="InterPro"/>
</dbReference>
<comment type="caution">
    <text evidence="6">The sequence shown here is derived from an EMBL/GenBank/DDBJ whole genome shotgun (WGS) entry which is preliminary data.</text>
</comment>
<evidence type="ECO:0000256" key="2">
    <source>
        <dbReference type="ARBA" id="ARBA00023157"/>
    </source>
</evidence>
<evidence type="ECO:0000256" key="1">
    <source>
        <dbReference type="ARBA" id="ARBA00022729"/>
    </source>
</evidence>
<sequence length="226" mass="25626">MAMVKVGLVLFLCYASSFFFVGMKANIEEDKDMGKDLIHNMCMRTDFNDLCVSTLESDPRTDLKSNPRGFIHILIDRATVNATDTNNYIADLVKKPTDKWTIQCLNWCYESYGDGFRVLKNASGLIHFKDYLGYSVLNMNIGSFHSDASNCEWCFTEFIPPHKSPLTSRNNYLGNISRIALEIVNLIECNQIEYCQEAIMVQSHGLGRRHVTVTIIMVAEISSRLG</sequence>
<proteinExistence type="inferred from homology"/>
<evidence type="ECO:0000259" key="5">
    <source>
        <dbReference type="SMART" id="SM00856"/>
    </source>
</evidence>
<evidence type="ECO:0000256" key="4">
    <source>
        <dbReference type="SAM" id="SignalP"/>
    </source>
</evidence>
<keyword evidence="2" id="KW-1015">Disulfide bond</keyword>
<dbReference type="SMART" id="SM00856">
    <property type="entry name" value="PMEI"/>
    <property type="match status" value="1"/>
</dbReference>
<comment type="similarity">
    <text evidence="3">Belongs to the PMEI family.</text>
</comment>
<feature type="chain" id="PRO_5042872691" description="Pectinesterase inhibitor domain-containing protein" evidence="4">
    <location>
        <begin position="18"/>
        <end position="226"/>
    </location>
</feature>
<dbReference type="InterPro" id="IPR035513">
    <property type="entry name" value="Invertase/methylesterase_inhib"/>
</dbReference>
<dbReference type="PANTHER" id="PTHR36710">
    <property type="entry name" value="PECTINESTERASE INHIBITOR-LIKE"/>
    <property type="match status" value="1"/>
</dbReference>
<reference evidence="6 7" key="1">
    <citation type="journal article" date="2024" name="Plant J.">
        <title>Genome sequences and population genomics reveal climatic adaptation and genomic divergence between two closely related sweetgum species.</title>
        <authorList>
            <person name="Xu W.Q."/>
            <person name="Ren C.Q."/>
            <person name="Zhang X.Y."/>
            <person name="Comes H.P."/>
            <person name="Liu X.H."/>
            <person name="Li Y.G."/>
            <person name="Kettle C.J."/>
            <person name="Jalonen R."/>
            <person name="Gaisberger H."/>
            <person name="Ma Y.Z."/>
            <person name="Qiu Y.X."/>
        </authorList>
    </citation>
    <scope>NUCLEOTIDE SEQUENCE [LARGE SCALE GENOMIC DNA]</scope>
    <source>
        <strain evidence="6">Hangzhou</strain>
    </source>
</reference>
<keyword evidence="7" id="KW-1185">Reference proteome</keyword>
<evidence type="ECO:0000256" key="3">
    <source>
        <dbReference type="ARBA" id="ARBA00038471"/>
    </source>
</evidence>
<dbReference type="AlphaFoldDB" id="A0AAP0S305"/>
<evidence type="ECO:0000313" key="7">
    <source>
        <dbReference type="Proteomes" id="UP001415857"/>
    </source>
</evidence>
<feature type="signal peptide" evidence="4">
    <location>
        <begin position="1"/>
        <end position="17"/>
    </location>
</feature>
<dbReference type="NCBIfam" id="TIGR01614">
    <property type="entry name" value="PME_inhib"/>
    <property type="match status" value="1"/>
</dbReference>
<accession>A0AAP0S305</accession>
<name>A0AAP0S305_LIQFO</name>
<dbReference type="Proteomes" id="UP001415857">
    <property type="component" value="Unassembled WGS sequence"/>
</dbReference>
<dbReference type="InterPro" id="IPR052421">
    <property type="entry name" value="PCW_Enzyme_Inhibitor"/>
</dbReference>
<protein>
    <recommendedName>
        <fullName evidence="5">Pectinesterase inhibitor domain-containing protein</fullName>
    </recommendedName>
</protein>
<evidence type="ECO:0000313" key="6">
    <source>
        <dbReference type="EMBL" id="KAK9288884.1"/>
    </source>
</evidence>